<dbReference type="GO" id="GO:0008168">
    <property type="term" value="F:methyltransferase activity"/>
    <property type="evidence" value="ECO:0007669"/>
    <property type="project" value="UniProtKB-KW"/>
</dbReference>
<dbReference type="EMBL" id="BSDQ01000001">
    <property type="protein sequence ID" value="GLI32020.1"/>
    <property type="molecule type" value="Genomic_DNA"/>
</dbReference>
<proteinExistence type="predicted"/>
<dbReference type="Pfam" id="PF13649">
    <property type="entry name" value="Methyltransf_25"/>
    <property type="match status" value="1"/>
</dbReference>
<keyword evidence="2" id="KW-0808">Transferase</keyword>
<dbReference type="SUPFAM" id="SSF53335">
    <property type="entry name" value="S-adenosyl-L-methionine-dependent methyltransferases"/>
    <property type="match status" value="1"/>
</dbReference>
<accession>A0ABQ5RM24</accession>
<feature type="region of interest" description="Disordered" evidence="3">
    <location>
        <begin position="1"/>
        <end position="21"/>
    </location>
</feature>
<evidence type="ECO:0000259" key="4">
    <source>
        <dbReference type="Pfam" id="PF13649"/>
    </source>
</evidence>
<protein>
    <submittedName>
        <fullName evidence="5">Methyltransferase</fullName>
    </submittedName>
</protein>
<gene>
    <name evidence="5" type="ORF">BCONGLO52_28610</name>
</gene>
<dbReference type="Gene3D" id="3.40.50.150">
    <property type="entry name" value="Vaccinia Virus protein VP39"/>
    <property type="match status" value="1"/>
</dbReference>
<evidence type="ECO:0000256" key="1">
    <source>
        <dbReference type="ARBA" id="ARBA00022603"/>
    </source>
</evidence>
<evidence type="ECO:0000256" key="3">
    <source>
        <dbReference type="SAM" id="MobiDB-lite"/>
    </source>
</evidence>
<reference evidence="5" key="1">
    <citation type="submission" date="2022-12" db="EMBL/GenBank/DDBJ databases">
        <title>Reference genome sequencing for broad-spectrum identification of bacterial and archaeal isolates by mass spectrometry.</title>
        <authorList>
            <person name="Sekiguchi Y."/>
            <person name="Tourlousse D.M."/>
        </authorList>
    </citation>
    <scope>NUCLEOTIDE SEQUENCE</scope>
    <source>
        <strain evidence="5">5-2</strain>
    </source>
</reference>
<evidence type="ECO:0000313" key="6">
    <source>
        <dbReference type="Proteomes" id="UP001144451"/>
    </source>
</evidence>
<organism evidence="5 6">
    <name type="scientific">Brachybacterium conglomeratum</name>
    <dbReference type="NCBI Taxonomy" id="47846"/>
    <lineage>
        <taxon>Bacteria</taxon>
        <taxon>Bacillati</taxon>
        <taxon>Actinomycetota</taxon>
        <taxon>Actinomycetes</taxon>
        <taxon>Micrococcales</taxon>
        <taxon>Dermabacteraceae</taxon>
        <taxon>Brachybacterium</taxon>
    </lineage>
</organism>
<keyword evidence="6" id="KW-1185">Reference proteome</keyword>
<dbReference type="PANTHER" id="PTHR43861:SF1">
    <property type="entry name" value="TRANS-ACONITATE 2-METHYLTRANSFERASE"/>
    <property type="match status" value="1"/>
</dbReference>
<feature type="compositionally biased region" description="Polar residues" evidence="3">
    <location>
        <begin position="1"/>
        <end position="10"/>
    </location>
</feature>
<feature type="domain" description="Methyltransferase" evidence="4">
    <location>
        <begin position="75"/>
        <end position="170"/>
    </location>
</feature>
<dbReference type="PANTHER" id="PTHR43861">
    <property type="entry name" value="TRANS-ACONITATE 2-METHYLTRANSFERASE-RELATED"/>
    <property type="match status" value="1"/>
</dbReference>
<dbReference type="GO" id="GO:0032259">
    <property type="term" value="P:methylation"/>
    <property type="evidence" value="ECO:0007669"/>
    <property type="project" value="UniProtKB-KW"/>
</dbReference>
<name>A0ABQ5RM24_9MICO</name>
<evidence type="ECO:0000313" key="5">
    <source>
        <dbReference type="EMBL" id="GLI32020.1"/>
    </source>
</evidence>
<keyword evidence="1 5" id="KW-0489">Methyltransferase</keyword>
<sequence length="300" mass="33076">MPGMDTTGTPHRTGADDAPARQRLFEDNRTNWDDRAALHVASGYGIEELVADPSLISPEVAQDRGRLGDLTGLDVVHLQCHLGTDTVSLSRLGARRTVGVDLSPGSLSRAREIADRAGAGIEFVEANVYDAREAVTGDFDLVYTSIGVLCWLPDVAAWARVVASLLRPGGRFLIRDDHPMFMAVGDDVSDGLRIEQPYFQREQPMTWDQEGSYVPVPEGTPRMTHTVSHEWNHSIGEILTALLQAGLVLDSFEEVPFAAWCPWPDLMVREGDRYRLREDPDRLALQYVLTAHRPGSPGHG</sequence>
<dbReference type="CDD" id="cd02440">
    <property type="entry name" value="AdoMet_MTases"/>
    <property type="match status" value="1"/>
</dbReference>
<comment type="caution">
    <text evidence="5">The sequence shown here is derived from an EMBL/GenBank/DDBJ whole genome shotgun (WGS) entry which is preliminary data.</text>
</comment>
<dbReference type="InterPro" id="IPR029063">
    <property type="entry name" value="SAM-dependent_MTases_sf"/>
</dbReference>
<evidence type="ECO:0000256" key="2">
    <source>
        <dbReference type="ARBA" id="ARBA00022679"/>
    </source>
</evidence>
<dbReference type="InterPro" id="IPR041698">
    <property type="entry name" value="Methyltransf_25"/>
</dbReference>
<dbReference type="Proteomes" id="UP001144451">
    <property type="component" value="Unassembled WGS sequence"/>
</dbReference>